<protein>
    <submittedName>
        <fullName evidence="2">DUF262 domain-containing protein</fullName>
    </submittedName>
</protein>
<feature type="domain" description="GmrSD restriction endonucleases N-terminal" evidence="1">
    <location>
        <begin position="25"/>
        <end position="180"/>
    </location>
</feature>
<accession>A0ABV1ID77</accession>
<evidence type="ECO:0000313" key="3">
    <source>
        <dbReference type="Proteomes" id="UP001494672"/>
    </source>
</evidence>
<gene>
    <name evidence="2" type="ORF">AAAU18_10440</name>
</gene>
<comment type="caution">
    <text evidence="2">The sequence shown here is derived from an EMBL/GenBank/DDBJ whole genome shotgun (WGS) entry which is preliminary data.</text>
</comment>
<evidence type="ECO:0000259" key="1">
    <source>
        <dbReference type="Pfam" id="PF03235"/>
    </source>
</evidence>
<proteinExistence type="predicted"/>
<dbReference type="RefSeq" id="WP_349093343.1">
    <property type="nucleotide sequence ID" value="NZ_JBBNGJ010000008.1"/>
</dbReference>
<organism evidence="2 3">
    <name type="scientific">Coprococcus aceti</name>
    <dbReference type="NCBI Taxonomy" id="2981786"/>
    <lineage>
        <taxon>Bacteria</taxon>
        <taxon>Bacillati</taxon>
        <taxon>Bacillota</taxon>
        <taxon>Clostridia</taxon>
        <taxon>Lachnospirales</taxon>
        <taxon>Lachnospiraceae</taxon>
        <taxon>Coprococcus</taxon>
    </lineage>
</organism>
<dbReference type="Proteomes" id="UP001494672">
    <property type="component" value="Unassembled WGS sequence"/>
</dbReference>
<sequence>MDISAEIQKYRQEIKSERMDMSFGEIINMYRDKEIIISPEYQRAFRWDEQRQSDFIESILLGIPFPSIFVATNPDGKWELIDGLQRVSTVLSFFNELKDEEGNPYPKNGLKLVEGSMLKGLKDITIDTLPLEYKLQIKRTPCRVEIILKESEFKMRYELFKRLNTGGEGLSRQEIRNCIFRGLDSRYSEFVAELAQNAIFREIVNISVANEEKMYYEELVLRYLTLKNKGTRYSQANIQDYMDDYLESQCKEFDDSQIERDKILFVNIMKVLEKLKDESIFKLGKRYFTTSMYDAIMLSLSENTVDLEELDIEQLDKKIAILKEDDNFNKYVGSASSNPTSITNKVKIARKVLLDITE</sequence>
<name>A0ABV1ID77_9FIRM</name>
<dbReference type="EMBL" id="JBBNGJ010000008">
    <property type="protein sequence ID" value="MEQ2593323.1"/>
    <property type="molecule type" value="Genomic_DNA"/>
</dbReference>
<dbReference type="PANTHER" id="PTHR39639:SF1">
    <property type="entry name" value="DUF262 DOMAIN-CONTAINING PROTEIN"/>
    <property type="match status" value="1"/>
</dbReference>
<dbReference type="Pfam" id="PF03235">
    <property type="entry name" value="GmrSD_N"/>
    <property type="match status" value="1"/>
</dbReference>
<keyword evidence="3" id="KW-1185">Reference proteome</keyword>
<reference evidence="2 3" key="1">
    <citation type="submission" date="2024-04" db="EMBL/GenBank/DDBJ databases">
        <title>Human intestinal bacterial collection.</title>
        <authorList>
            <person name="Pauvert C."/>
            <person name="Hitch T.C.A."/>
            <person name="Clavel T."/>
        </authorList>
    </citation>
    <scope>NUCLEOTIDE SEQUENCE [LARGE SCALE GENOMIC DNA]</scope>
    <source>
        <strain evidence="2 3">CLA-AA-H181</strain>
    </source>
</reference>
<dbReference type="PANTHER" id="PTHR39639">
    <property type="entry name" value="CHROMOSOME 16, WHOLE GENOME SHOTGUN SEQUENCE"/>
    <property type="match status" value="1"/>
</dbReference>
<evidence type="ECO:0000313" key="2">
    <source>
        <dbReference type="EMBL" id="MEQ2593323.1"/>
    </source>
</evidence>
<dbReference type="InterPro" id="IPR004919">
    <property type="entry name" value="GmrSD_N"/>
</dbReference>